<keyword evidence="3" id="KW-1185">Reference proteome</keyword>
<sequence length="107" mass="11493">MKGEALVLGFCQNNMRQLSTSEVAKASLPFYLPCLVPPHPSTPDIQKYGMTTNIGKATRVTTKGAKPKQKTKAAPTSRPPPRLVVLITAHGRLRGVSLAIEVGKQEA</sequence>
<name>A0AAF0R182_SOLVR</name>
<dbReference type="EMBL" id="CP133616">
    <property type="protein sequence ID" value="WMV29719.1"/>
    <property type="molecule type" value="Genomic_DNA"/>
</dbReference>
<evidence type="ECO:0000313" key="2">
    <source>
        <dbReference type="EMBL" id="WMV29719.1"/>
    </source>
</evidence>
<dbReference type="AlphaFoldDB" id="A0AAF0R182"/>
<protein>
    <submittedName>
        <fullName evidence="2">Uncharacterized protein</fullName>
    </submittedName>
</protein>
<reference evidence="2" key="1">
    <citation type="submission" date="2023-08" db="EMBL/GenBank/DDBJ databases">
        <title>A de novo genome assembly of Solanum verrucosum Schlechtendal, a Mexican diploid species geographically isolated from the other diploid A-genome species in potato relatives.</title>
        <authorList>
            <person name="Hosaka K."/>
        </authorList>
    </citation>
    <scope>NUCLEOTIDE SEQUENCE</scope>
    <source>
        <tissue evidence="2">Young leaves</tissue>
    </source>
</reference>
<organism evidence="2 3">
    <name type="scientific">Solanum verrucosum</name>
    <dbReference type="NCBI Taxonomy" id="315347"/>
    <lineage>
        <taxon>Eukaryota</taxon>
        <taxon>Viridiplantae</taxon>
        <taxon>Streptophyta</taxon>
        <taxon>Embryophyta</taxon>
        <taxon>Tracheophyta</taxon>
        <taxon>Spermatophyta</taxon>
        <taxon>Magnoliopsida</taxon>
        <taxon>eudicotyledons</taxon>
        <taxon>Gunneridae</taxon>
        <taxon>Pentapetalae</taxon>
        <taxon>asterids</taxon>
        <taxon>lamiids</taxon>
        <taxon>Solanales</taxon>
        <taxon>Solanaceae</taxon>
        <taxon>Solanoideae</taxon>
        <taxon>Solaneae</taxon>
        <taxon>Solanum</taxon>
    </lineage>
</organism>
<accession>A0AAF0R182</accession>
<proteinExistence type="predicted"/>
<gene>
    <name evidence="2" type="ORF">MTR67_023104</name>
</gene>
<evidence type="ECO:0000313" key="3">
    <source>
        <dbReference type="Proteomes" id="UP001234989"/>
    </source>
</evidence>
<feature type="region of interest" description="Disordered" evidence="1">
    <location>
        <begin position="59"/>
        <end position="82"/>
    </location>
</feature>
<dbReference type="Proteomes" id="UP001234989">
    <property type="component" value="Chromosome 5"/>
</dbReference>
<evidence type="ECO:0000256" key="1">
    <source>
        <dbReference type="SAM" id="MobiDB-lite"/>
    </source>
</evidence>